<evidence type="ECO:0000313" key="1">
    <source>
        <dbReference type="EMBL" id="MSV24291.1"/>
    </source>
</evidence>
<keyword evidence="1" id="KW-0255">Endonuclease</keyword>
<proteinExistence type="predicted"/>
<comment type="caution">
    <text evidence="1">The sequence shown here is derived from an EMBL/GenBank/DDBJ whole genome shotgun (WGS) entry which is preliminary data.</text>
</comment>
<evidence type="ECO:0000313" key="2">
    <source>
        <dbReference type="Proteomes" id="UP000430222"/>
    </source>
</evidence>
<dbReference type="GO" id="GO:0004519">
    <property type="term" value="F:endonuclease activity"/>
    <property type="evidence" value="ECO:0007669"/>
    <property type="project" value="UniProtKB-KW"/>
</dbReference>
<dbReference type="RefSeq" id="WP_154620064.1">
    <property type="nucleotide sequence ID" value="NZ_VUNL01000003.1"/>
</dbReference>
<dbReference type="Proteomes" id="UP000430222">
    <property type="component" value="Unassembled WGS sequence"/>
</dbReference>
<keyword evidence="1" id="KW-0378">Hydrolase</keyword>
<keyword evidence="2" id="KW-1185">Reference proteome</keyword>
<dbReference type="AlphaFoldDB" id="A0A6I2UXB2"/>
<dbReference type="EMBL" id="VUNL01000003">
    <property type="protein sequence ID" value="MSV24291.1"/>
    <property type="molecule type" value="Genomic_DNA"/>
</dbReference>
<protein>
    <submittedName>
        <fullName evidence="1">Restriction endonuclease subunit S</fullName>
    </submittedName>
</protein>
<accession>A0A6I2UXB2</accession>
<reference evidence="1 2" key="1">
    <citation type="submission" date="2019-08" db="EMBL/GenBank/DDBJ databases">
        <title>In-depth cultivation of the pig gut microbiome towards novel bacterial diversity and tailored functional studies.</title>
        <authorList>
            <person name="Wylensek D."/>
            <person name="Hitch T.C.A."/>
            <person name="Clavel T."/>
        </authorList>
    </citation>
    <scope>NUCLEOTIDE SEQUENCE [LARGE SCALE GENOMIC DNA]</scope>
    <source>
        <strain evidence="2">WCA-380-WT-3B3</strain>
    </source>
</reference>
<sequence>MSEMIHIASGFQYSVNLRYDLNREDKIENFIPTSAALDFMEDIMKSTRENSTERARVLVGAYGKGKSHMVLTMLGLLLKKDLQKFKHLQPKLSEHKTLAKEIDRYYSGSGKILPVIISGSSTSIPQSFLTALEQSLRDNNLLDIMPDTNYKAAVQCIQKWQQEYPDTYQAYTNIIADEPEDFIKRLSQYDVQAYETFERLYPQLTAGSVFNPFLGFDIAELYSSVVRSLKAKGYQGIYVVYDEFSKYLEANIQEASVSDTKMLQDFAEKCNRSGKEQLHILLISHKGIANYIDRLPKQKTDGWRGVSERFKHVHVRAEYAQTYELIDNVIQKEELLWKSFTKKYHDQFTLLMGQYLNHSIFADLNHKVAARVILESYPLHPVSVFILPRLSERIAQNERTLFTFLSADGTATLRDFLRRYGQDGFHLITADLLFDYFRPLMEKEAYDGEIHQRYLLAKSILQKVHENELQQKIVKILALFYMVEQFDVLPPTREELTNILRFAYSAEAIDSALDDLIERQYVVYLKRSNGYLCLKQSSGVDVQQKIKDFIASHQDMDMKMLLNGMNFNRYLYPARYNDEREITRFFAVEFITAEEVREDVNWQVKSESIAADGVIYAVLPNEEAEIQQTADILQKSGDETKRFVFVVPKHYRPIRDTLFGFYAAGQLRNAAGEDYVLRDEYNLIYEDYYVIVRSFLQSYTRPEMKQAYYYHMGQRLHIRRRAELSTLLSKICDFTYPMTPVINNEVINKNEITVMAARSRHKVVTAILRPITEPNLGLIGSGQDMSIMRSTLMRTGILTADNDKWQWHKHTGDAEMDYTMATISAFLEHAGENQPESFADLYHQLMSPTGRIGLRRGVIPILLAVAMRPYLQSLLIYEKDEQLPIQADTLEQINAHPENYKLRRLNWSQEKETYIEDLGQLFNASLQDHVQGRVDYDATAHAIMAWYLALPKYTKELQQKPTGEKLEKKIRAFRKAVSSERSSSKLLFVKIPEACQLTINDAGLLIDAIKNIKIELDNALDALVNEICQFMIKVFRNAQSERASLHSILMDWYEQLPSAIGEEVFSDGTTSFLKICQGDLLGDVQLIRQLAREVTGLRLEDWSDKTYSEFCTKVKRYKQTADEFQPVNQKNAETAEEVEDGYYFSYPEAGQMVRRHFVKVPYSPRAKLLLNSITADIEAMGQAINPEEKRQVVAEILQKLF</sequence>
<keyword evidence="1" id="KW-0540">Nuclease</keyword>
<name>A0A6I2UXB2_9FIRM</name>
<gene>
    <name evidence="1" type="ORF">FYJ78_03640</name>
</gene>
<organism evidence="1 2">
    <name type="scientific">Selenomonas montiformis</name>
    <dbReference type="NCBI Taxonomy" id="2652285"/>
    <lineage>
        <taxon>Bacteria</taxon>
        <taxon>Bacillati</taxon>
        <taxon>Bacillota</taxon>
        <taxon>Negativicutes</taxon>
        <taxon>Selenomonadales</taxon>
        <taxon>Selenomonadaceae</taxon>
        <taxon>Selenomonas</taxon>
    </lineage>
</organism>